<sequence length="50" mass="6263">MVIQFVDCCVVGQMDATTAMDRLRWVRLWHLLHWIRQLRFCQWFRYPSLH</sequence>
<protein>
    <submittedName>
        <fullName evidence="2">Uncharacterized protein</fullName>
    </submittedName>
</protein>
<keyword evidence="3" id="KW-1185">Reference proteome</keyword>
<evidence type="ECO:0000313" key="2">
    <source>
        <dbReference type="EMBL" id="OTG30184.1"/>
    </source>
</evidence>
<name>A0A251V448_HELAN</name>
<evidence type="ECO:0000313" key="1">
    <source>
        <dbReference type="EMBL" id="KAF5812626.1"/>
    </source>
</evidence>
<dbReference type="EMBL" id="CM007892">
    <property type="protein sequence ID" value="OTG30184.1"/>
    <property type="molecule type" value="Genomic_DNA"/>
</dbReference>
<dbReference type="InParanoid" id="A0A251V448"/>
<reference evidence="1 3" key="1">
    <citation type="journal article" date="2017" name="Nature">
        <title>The sunflower genome provides insights into oil metabolism, flowering and Asterid evolution.</title>
        <authorList>
            <person name="Badouin H."/>
            <person name="Gouzy J."/>
            <person name="Grassa C.J."/>
            <person name="Murat F."/>
            <person name="Staton S.E."/>
            <person name="Cottret L."/>
            <person name="Lelandais-Briere C."/>
            <person name="Owens G.L."/>
            <person name="Carrere S."/>
            <person name="Mayjonade B."/>
            <person name="Legrand L."/>
            <person name="Gill N."/>
            <person name="Kane N.C."/>
            <person name="Bowers J.E."/>
            <person name="Hubner S."/>
            <person name="Bellec A."/>
            <person name="Berard A."/>
            <person name="Berges H."/>
            <person name="Blanchet N."/>
            <person name="Boniface M.C."/>
            <person name="Brunel D."/>
            <person name="Catrice O."/>
            <person name="Chaidir N."/>
            <person name="Claudel C."/>
            <person name="Donnadieu C."/>
            <person name="Faraut T."/>
            <person name="Fievet G."/>
            <person name="Helmstetter N."/>
            <person name="King M."/>
            <person name="Knapp S.J."/>
            <person name="Lai Z."/>
            <person name="Le Paslier M.C."/>
            <person name="Lippi Y."/>
            <person name="Lorenzon L."/>
            <person name="Mandel J.R."/>
            <person name="Marage G."/>
            <person name="Marchand G."/>
            <person name="Marquand E."/>
            <person name="Bret-Mestries E."/>
            <person name="Morien E."/>
            <person name="Nambeesan S."/>
            <person name="Nguyen T."/>
            <person name="Pegot-Espagnet P."/>
            <person name="Pouilly N."/>
            <person name="Raftis F."/>
            <person name="Sallet E."/>
            <person name="Schiex T."/>
            <person name="Thomas J."/>
            <person name="Vandecasteele C."/>
            <person name="Vares D."/>
            <person name="Vear F."/>
            <person name="Vautrin S."/>
            <person name="Crespi M."/>
            <person name="Mangin B."/>
            <person name="Burke J.M."/>
            <person name="Salse J."/>
            <person name="Munos S."/>
            <person name="Vincourt P."/>
            <person name="Rieseberg L.H."/>
            <person name="Langlade N.B."/>
        </authorList>
    </citation>
    <scope>NUCLEOTIDE SEQUENCE [LARGE SCALE GENOMIC DNA]</scope>
    <source>
        <strain evidence="3">cv. SF193</strain>
        <tissue evidence="1">Leaves</tissue>
    </source>
</reference>
<dbReference type="EMBL" id="MNCJ02000318">
    <property type="protein sequence ID" value="KAF5812626.1"/>
    <property type="molecule type" value="Genomic_DNA"/>
</dbReference>
<reference evidence="2" key="2">
    <citation type="submission" date="2017-02" db="EMBL/GenBank/DDBJ databases">
        <title>Sunflower complete genome.</title>
        <authorList>
            <person name="Langlade N."/>
            <person name="Munos S."/>
        </authorList>
    </citation>
    <scope>NUCLEOTIDE SEQUENCE [LARGE SCALE GENOMIC DNA]</scope>
    <source>
        <tissue evidence="2">Leaves</tissue>
    </source>
</reference>
<proteinExistence type="predicted"/>
<reference evidence="1" key="3">
    <citation type="submission" date="2020-06" db="EMBL/GenBank/DDBJ databases">
        <title>Helianthus annuus Genome sequencing and assembly Release 2.</title>
        <authorList>
            <person name="Gouzy J."/>
            <person name="Langlade N."/>
            <person name="Munos S."/>
        </authorList>
    </citation>
    <scope>NUCLEOTIDE SEQUENCE</scope>
    <source>
        <tissue evidence="1">Leaves</tissue>
    </source>
</reference>
<accession>A0A251V448</accession>
<dbReference type="Gramene" id="mRNA:HanXRQr2_Chr03g0088561">
    <property type="protein sequence ID" value="mRNA:HanXRQr2_Chr03g0088561"/>
    <property type="gene ID" value="HanXRQr2_Chr03g0088561"/>
</dbReference>
<dbReference type="Proteomes" id="UP000215914">
    <property type="component" value="Chromosome 3"/>
</dbReference>
<organism evidence="2 3">
    <name type="scientific">Helianthus annuus</name>
    <name type="common">Common sunflower</name>
    <dbReference type="NCBI Taxonomy" id="4232"/>
    <lineage>
        <taxon>Eukaryota</taxon>
        <taxon>Viridiplantae</taxon>
        <taxon>Streptophyta</taxon>
        <taxon>Embryophyta</taxon>
        <taxon>Tracheophyta</taxon>
        <taxon>Spermatophyta</taxon>
        <taxon>Magnoliopsida</taxon>
        <taxon>eudicotyledons</taxon>
        <taxon>Gunneridae</taxon>
        <taxon>Pentapetalae</taxon>
        <taxon>asterids</taxon>
        <taxon>campanulids</taxon>
        <taxon>Asterales</taxon>
        <taxon>Asteraceae</taxon>
        <taxon>Asteroideae</taxon>
        <taxon>Heliantheae alliance</taxon>
        <taxon>Heliantheae</taxon>
        <taxon>Helianthus</taxon>
    </lineage>
</organism>
<dbReference type="AlphaFoldDB" id="A0A251V448"/>
<gene>
    <name evidence="2" type="ORF">HannXRQ_Chr03g0061671</name>
    <name evidence="1" type="ORF">HanXRQr2_Chr03g0088561</name>
</gene>
<evidence type="ECO:0000313" key="3">
    <source>
        <dbReference type="Proteomes" id="UP000215914"/>
    </source>
</evidence>